<dbReference type="RefSeq" id="WP_008264396.1">
    <property type="nucleotide sequence ID" value="NZ_CP048751.1"/>
</dbReference>
<evidence type="ECO:0000313" key="3">
    <source>
        <dbReference type="EMBL" id="VDC48674.1"/>
    </source>
</evidence>
<evidence type="ECO:0000313" key="2">
    <source>
        <dbReference type="EMBL" id="QIH71660.1"/>
    </source>
</evidence>
<sequence length="65" mass="7098">MNDPHAKADASTDTPYAKRIVAEEGKTDQLKDKVQEAESREEALVDEGVEETFPASDPVSAKHIT</sequence>
<dbReference type="AlphaFoldDB" id="A0A6G7EDX4"/>
<name>A0A6G7EDX4_9CAUL</name>
<reference evidence="3 4" key="1">
    <citation type="submission" date="2018-11" db="EMBL/GenBank/DDBJ databases">
        <authorList>
            <person name="Peiro R."/>
            <person name="Begona"/>
            <person name="Cbmso G."/>
            <person name="Lopez M."/>
            <person name="Gonzalez S."/>
            <person name="Sacristan E."/>
            <person name="Castillo E."/>
        </authorList>
    </citation>
    <scope>NUCLEOTIDE SEQUENCE [LARGE SCALE GENOMIC DNA]</scope>
    <source>
        <strain evidence="3">Brev_genome</strain>
    </source>
</reference>
<evidence type="ECO:0000313" key="4">
    <source>
        <dbReference type="Proteomes" id="UP000289220"/>
    </source>
</evidence>
<evidence type="ECO:0000256" key="1">
    <source>
        <dbReference type="SAM" id="MobiDB-lite"/>
    </source>
</evidence>
<reference evidence="2 5" key="2">
    <citation type="submission" date="2020-01" db="EMBL/GenBank/DDBJ databases">
        <authorList>
            <person name="Wang S."/>
        </authorList>
    </citation>
    <scope>NUCLEOTIDE SEQUENCE [LARGE SCALE GENOMIC DNA]</scope>
    <source>
        <strain evidence="2 5">D151-2-6</strain>
    </source>
</reference>
<dbReference type="Proteomes" id="UP000289220">
    <property type="component" value="Unassembled WGS sequence"/>
</dbReference>
<protein>
    <submittedName>
        <fullName evidence="3">Uncharacterized protein</fullName>
    </submittedName>
</protein>
<dbReference type="EMBL" id="CP048751">
    <property type="protein sequence ID" value="QIH71660.1"/>
    <property type="molecule type" value="Genomic_DNA"/>
</dbReference>
<feature type="compositionally biased region" description="Basic and acidic residues" evidence="1">
    <location>
        <begin position="20"/>
        <end position="43"/>
    </location>
</feature>
<dbReference type="Proteomes" id="UP000501325">
    <property type="component" value="Chromosome"/>
</dbReference>
<organism evidence="3 4">
    <name type="scientific">Brevundimonas mediterranea</name>
    <dbReference type="NCBI Taxonomy" id="74329"/>
    <lineage>
        <taxon>Bacteria</taxon>
        <taxon>Pseudomonadati</taxon>
        <taxon>Pseudomonadota</taxon>
        <taxon>Alphaproteobacteria</taxon>
        <taxon>Caulobacterales</taxon>
        <taxon>Caulobacteraceae</taxon>
        <taxon>Brevundimonas</taxon>
    </lineage>
</organism>
<keyword evidence="4" id="KW-1185">Reference proteome</keyword>
<proteinExistence type="predicted"/>
<dbReference type="KEGG" id="bmed:GYM46_00875"/>
<evidence type="ECO:0000313" key="5">
    <source>
        <dbReference type="Proteomes" id="UP000501325"/>
    </source>
</evidence>
<feature type="region of interest" description="Disordered" evidence="1">
    <location>
        <begin position="1"/>
        <end position="65"/>
    </location>
</feature>
<accession>A0A6G7EDX4</accession>
<gene>
    <name evidence="3" type="ORF">BREV_BREV_00801</name>
    <name evidence="2" type="ORF">GYM46_00875</name>
</gene>
<feature type="compositionally biased region" description="Basic and acidic residues" evidence="1">
    <location>
        <begin position="1"/>
        <end position="10"/>
    </location>
</feature>
<dbReference type="EMBL" id="UXHF01000010">
    <property type="protein sequence ID" value="VDC48674.1"/>
    <property type="molecule type" value="Genomic_DNA"/>
</dbReference>